<dbReference type="PANTHER" id="PTHR43537">
    <property type="entry name" value="TRANSCRIPTIONAL REGULATOR, GNTR FAMILY"/>
    <property type="match status" value="1"/>
</dbReference>
<dbReference type="InterPro" id="IPR036390">
    <property type="entry name" value="WH_DNA-bd_sf"/>
</dbReference>
<dbReference type="RefSeq" id="WP_344805592.1">
    <property type="nucleotide sequence ID" value="NZ_BAABBO010000009.1"/>
</dbReference>
<dbReference type="Gene3D" id="1.20.120.530">
    <property type="entry name" value="GntR ligand-binding domain-like"/>
    <property type="match status" value="1"/>
</dbReference>
<reference evidence="6" key="1">
    <citation type="journal article" date="2019" name="Int. J. Syst. Evol. Microbiol.">
        <title>The Global Catalogue of Microorganisms (GCM) 10K type strain sequencing project: providing services to taxonomists for standard genome sequencing and annotation.</title>
        <authorList>
            <consortium name="The Broad Institute Genomics Platform"/>
            <consortium name="The Broad Institute Genome Sequencing Center for Infectious Disease"/>
            <person name="Wu L."/>
            <person name="Ma J."/>
        </authorList>
    </citation>
    <scope>NUCLEOTIDE SEQUENCE [LARGE SCALE GENOMIC DNA]</scope>
    <source>
        <strain evidence="6">JCM 17555</strain>
    </source>
</reference>
<dbReference type="SUPFAM" id="SSF46785">
    <property type="entry name" value="Winged helix' DNA-binding domain"/>
    <property type="match status" value="1"/>
</dbReference>
<evidence type="ECO:0000259" key="4">
    <source>
        <dbReference type="PROSITE" id="PS50949"/>
    </source>
</evidence>
<dbReference type="Pfam" id="PF00392">
    <property type="entry name" value="GntR"/>
    <property type="match status" value="1"/>
</dbReference>
<comment type="caution">
    <text evidence="5">The sequence shown here is derived from an EMBL/GenBank/DDBJ whole genome shotgun (WGS) entry which is preliminary data.</text>
</comment>
<dbReference type="InterPro" id="IPR036388">
    <property type="entry name" value="WH-like_DNA-bd_sf"/>
</dbReference>
<evidence type="ECO:0000313" key="5">
    <source>
        <dbReference type="EMBL" id="GAA3960770.1"/>
    </source>
</evidence>
<organism evidence="5 6">
    <name type="scientific">Allohahella marinimesophila</name>
    <dbReference type="NCBI Taxonomy" id="1054972"/>
    <lineage>
        <taxon>Bacteria</taxon>
        <taxon>Pseudomonadati</taxon>
        <taxon>Pseudomonadota</taxon>
        <taxon>Gammaproteobacteria</taxon>
        <taxon>Oceanospirillales</taxon>
        <taxon>Hahellaceae</taxon>
        <taxon>Allohahella</taxon>
    </lineage>
</organism>
<evidence type="ECO:0000256" key="3">
    <source>
        <dbReference type="ARBA" id="ARBA00023163"/>
    </source>
</evidence>
<accession>A0ABP7P840</accession>
<evidence type="ECO:0000256" key="2">
    <source>
        <dbReference type="ARBA" id="ARBA00023125"/>
    </source>
</evidence>
<dbReference type="InterPro" id="IPR011711">
    <property type="entry name" value="GntR_C"/>
</dbReference>
<dbReference type="Gene3D" id="1.10.10.10">
    <property type="entry name" value="Winged helix-like DNA-binding domain superfamily/Winged helix DNA-binding domain"/>
    <property type="match status" value="1"/>
</dbReference>
<evidence type="ECO:0000256" key="1">
    <source>
        <dbReference type="ARBA" id="ARBA00023015"/>
    </source>
</evidence>
<dbReference type="EMBL" id="BAABBO010000009">
    <property type="protein sequence ID" value="GAA3960770.1"/>
    <property type="molecule type" value="Genomic_DNA"/>
</dbReference>
<gene>
    <name evidence="5" type="ORF">GCM10022278_18570</name>
</gene>
<keyword evidence="3" id="KW-0804">Transcription</keyword>
<protein>
    <submittedName>
        <fullName evidence="5">GntR family transcriptional regulator</fullName>
    </submittedName>
</protein>
<dbReference type="Proteomes" id="UP001501337">
    <property type="component" value="Unassembled WGS sequence"/>
</dbReference>
<keyword evidence="2" id="KW-0238">DNA-binding</keyword>
<dbReference type="SUPFAM" id="SSF48008">
    <property type="entry name" value="GntR ligand-binding domain-like"/>
    <property type="match status" value="1"/>
</dbReference>
<name>A0ABP7P840_9GAMM</name>
<proteinExistence type="predicted"/>
<feature type="domain" description="HTH gntR-type" evidence="4">
    <location>
        <begin position="7"/>
        <end position="74"/>
    </location>
</feature>
<evidence type="ECO:0000313" key="6">
    <source>
        <dbReference type="Proteomes" id="UP001501337"/>
    </source>
</evidence>
<dbReference type="PANTHER" id="PTHR43537:SF24">
    <property type="entry name" value="GLUCONATE OPERON TRANSCRIPTIONAL REPRESSOR"/>
    <property type="match status" value="1"/>
</dbReference>
<sequence length="220" mass="25566">MQFSARETLTEQVAQYLEDQIVHGQMHSGERIIESSMAKKLDVSHGCVREALLLIEKRYLVKIIPRKGTFVTTLDEDFVKALYETLLLILGNTGRKLVREWRDEDMQHMETLYLEMKASFEAGKLQRFHELGIEYTQASLVYARNHFIVEMINNLWPSAKRCSFLALQQGPQIIYDNLDYMRRSLDLIRTHDEAGLIDLLEAYGTKQCEQVLACIKPKRP</sequence>
<keyword evidence="1" id="KW-0805">Transcription regulation</keyword>
<dbReference type="Pfam" id="PF07729">
    <property type="entry name" value="FCD"/>
    <property type="match status" value="1"/>
</dbReference>
<keyword evidence="6" id="KW-1185">Reference proteome</keyword>
<dbReference type="PROSITE" id="PS50949">
    <property type="entry name" value="HTH_GNTR"/>
    <property type="match status" value="1"/>
</dbReference>
<dbReference type="InterPro" id="IPR000524">
    <property type="entry name" value="Tscrpt_reg_HTH_GntR"/>
</dbReference>
<dbReference type="SMART" id="SM00345">
    <property type="entry name" value="HTH_GNTR"/>
    <property type="match status" value="1"/>
</dbReference>
<dbReference type="InterPro" id="IPR008920">
    <property type="entry name" value="TF_FadR/GntR_C"/>
</dbReference>
<dbReference type="CDD" id="cd07377">
    <property type="entry name" value="WHTH_GntR"/>
    <property type="match status" value="1"/>
</dbReference>